<dbReference type="Pfam" id="PF13541">
    <property type="entry name" value="ChlI"/>
    <property type="match status" value="1"/>
</dbReference>
<dbReference type="Pfam" id="PF01078">
    <property type="entry name" value="Mg_chelatase"/>
    <property type="match status" value="1"/>
</dbReference>
<dbReference type="Gene3D" id="3.40.50.300">
    <property type="entry name" value="P-loop containing nucleotide triphosphate hydrolases"/>
    <property type="match status" value="1"/>
</dbReference>
<dbReference type="SUPFAM" id="SSF52540">
    <property type="entry name" value="P-loop containing nucleoside triphosphate hydrolases"/>
    <property type="match status" value="1"/>
</dbReference>
<dbReference type="NCBIfam" id="TIGR00368">
    <property type="entry name" value="YifB family Mg chelatase-like AAA ATPase"/>
    <property type="match status" value="1"/>
</dbReference>
<evidence type="ECO:0000256" key="2">
    <source>
        <dbReference type="ARBA" id="ARBA00022741"/>
    </source>
</evidence>
<keyword evidence="3 5" id="KW-0067">ATP-binding</keyword>
<feature type="domain" description="MCM C-terminal AAA(+) ATPase" evidence="4">
    <location>
        <begin position="299"/>
        <end position="394"/>
    </location>
</feature>
<dbReference type="GO" id="GO:0005524">
    <property type="term" value="F:ATP binding"/>
    <property type="evidence" value="ECO:0007669"/>
    <property type="project" value="UniProtKB-KW"/>
</dbReference>
<dbReference type="PANTHER" id="PTHR32039">
    <property type="entry name" value="MAGNESIUM-CHELATASE SUBUNIT CHLI"/>
    <property type="match status" value="1"/>
</dbReference>
<dbReference type="InterPro" id="IPR001208">
    <property type="entry name" value="MCM_dom"/>
</dbReference>
<dbReference type="InterPro" id="IPR003593">
    <property type="entry name" value="AAA+_ATPase"/>
</dbReference>
<reference evidence="5 6" key="1">
    <citation type="submission" date="2019-03" db="EMBL/GenBank/DDBJ databases">
        <title>The complete genome sequence of Neokomagataea sp. Jb2 NBRC113641.</title>
        <authorList>
            <person name="Chua K.-O."/>
            <person name="Chan K.-G."/>
            <person name="See-Too W.-S."/>
        </authorList>
    </citation>
    <scope>NUCLEOTIDE SEQUENCE [LARGE SCALE GENOMIC DNA]</scope>
    <source>
        <strain evidence="5 6">Jb2</strain>
    </source>
</reference>
<organism evidence="5 6">
    <name type="scientific">Oecophyllibacter saccharovorans</name>
    <dbReference type="NCBI Taxonomy" id="2558360"/>
    <lineage>
        <taxon>Bacteria</taxon>
        <taxon>Pseudomonadati</taxon>
        <taxon>Pseudomonadota</taxon>
        <taxon>Alphaproteobacteria</taxon>
        <taxon>Acetobacterales</taxon>
        <taxon>Acetobacteraceae</taxon>
        <taxon>Oecophyllibacter</taxon>
    </lineage>
</organism>
<sequence>MTTPPQPATGPALARIQSFAFAGIEAVPVTVEVQVASGLPSFLVVGMADKAVGEARERVRAALGAMGLALPPKRILVNLTPADLPKEGAHFDLAIALGLLVAMNVVPAEAAAAYAAIGEVSLDGRINPVNGVLCAALGAAAQEIGLICPASQGPEARWGHPDLDILAAPSLLALIAHFRGDQVLTPVAMPELQEPDYGPDLADVKGMEVGRRVLEIVAAGGHSLLMTGPPGAGKSMLASRLPGILPDLTREEILETSQIHSISGQLPPGQLVVRPPYRAPHHSASLAALVGGGSKARPGEVSLAHNGVLFLDELPEFARSALESLRQPLESGTVSIARAASHRSYPARFQFIAAMNPCRCGYLGDPERACRKAPRCAEDYTSRISGPMLDRIDLRVEIRPLSPLEISRAPKGEASASVRRRAEKARLRQIERQGVANAQASPDSFSMEEDAQLLAEKAAERLRLSNRGITRLLRVARTIADLAESEAIQRAHVAEALSYRLRDF</sequence>
<dbReference type="EMBL" id="SORZ01000001">
    <property type="protein sequence ID" value="TPW35529.1"/>
    <property type="molecule type" value="Genomic_DNA"/>
</dbReference>
<dbReference type="RefSeq" id="WP_165600036.1">
    <property type="nucleotide sequence ID" value="NZ_SORZ01000001.1"/>
</dbReference>
<evidence type="ECO:0000259" key="4">
    <source>
        <dbReference type="PROSITE" id="PS50051"/>
    </source>
</evidence>
<dbReference type="PANTHER" id="PTHR32039:SF7">
    <property type="entry name" value="COMPETENCE PROTEIN COMM"/>
    <property type="match status" value="1"/>
</dbReference>
<dbReference type="PRINTS" id="PR01657">
    <property type="entry name" value="MCMFAMILY"/>
</dbReference>
<evidence type="ECO:0000256" key="3">
    <source>
        <dbReference type="ARBA" id="ARBA00022840"/>
    </source>
</evidence>
<name>A0A506UQF7_9PROT</name>
<dbReference type="InterPro" id="IPR000523">
    <property type="entry name" value="Mg_chelatse_chII-like_cat_dom"/>
</dbReference>
<dbReference type="SUPFAM" id="SSF54211">
    <property type="entry name" value="Ribosomal protein S5 domain 2-like"/>
    <property type="match status" value="1"/>
</dbReference>
<protein>
    <submittedName>
        <fullName evidence="5">ATP-binding protein</fullName>
    </submittedName>
</protein>
<keyword evidence="6" id="KW-1185">Reference proteome</keyword>
<dbReference type="InterPro" id="IPR027417">
    <property type="entry name" value="P-loop_NTPase"/>
</dbReference>
<evidence type="ECO:0000313" key="6">
    <source>
        <dbReference type="Proteomes" id="UP000315037"/>
    </source>
</evidence>
<dbReference type="Pfam" id="PF13335">
    <property type="entry name" value="Mg_chelatase_C"/>
    <property type="match status" value="1"/>
</dbReference>
<dbReference type="GO" id="GO:0003677">
    <property type="term" value="F:DNA binding"/>
    <property type="evidence" value="ECO:0007669"/>
    <property type="project" value="InterPro"/>
</dbReference>
<dbReference type="InterPro" id="IPR014721">
    <property type="entry name" value="Ribsml_uS5_D2-typ_fold_subgr"/>
</dbReference>
<proteinExistence type="inferred from homology"/>
<evidence type="ECO:0000313" key="5">
    <source>
        <dbReference type="EMBL" id="TPW35529.1"/>
    </source>
</evidence>
<comment type="similarity">
    <text evidence="1">Belongs to the Mg-chelatase subunits D/I family. ComM subfamily.</text>
</comment>
<dbReference type="AlphaFoldDB" id="A0A506UQF7"/>
<accession>A0A506UQF7</accession>
<dbReference type="InterPro" id="IPR004482">
    <property type="entry name" value="Mg_chelat-rel"/>
</dbReference>
<gene>
    <name evidence="5" type="ORF">E3202_00695</name>
</gene>
<dbReference type="SMART" id="SM00382">
    <property type="entry name" value="AAA"/>
    <property type="match status" value="1"/>
</dbReference>
<dbReference type="Proteomes" id="UP000315037">
    <property type="component" value="Unassembled WGS sequence"/>
</dbReference>
<keyword evidence="2" id="KW-0547">Nucleotide-binding</keyword>
<evidence type="ECO:0000256" key="1">
    <source>
        <dbReference type="ARBA" id="ARBA00006354"/>
    </source>
</evidence>
<dbReference type="Gene3D" id="3.30.230.10">
    <property type="match status" value="1"/>
</dbReference>
<dbReference type="InterPro" id="IPR025158">
    <property type="entry name" value="Mg_chelat-rel_C"/>
</dbReference>
<comment type="caution">
    <text evidence="5">The sequence shown here is derived from an EMBL/GenBank/DDBJ whole genome shotgun (WGS) entry which is preliminary data.</text>
</comment>
<dbReference type="PROSITE" id="PS50051">
    <property type="entry name" value="MCM_2"/>
    <property type="match status" value="1"/>
</dbReference>
<dbReference type="InterPro" id="IPR045006">
    <property type="entry name" value="CHLI-like"/>
</dbReference>
<dbReference type="InterPro" id="IPR020568">
    <property type="entry name" value="Ribosomal_Su5_D2-typ_SF"/>
</dbReference>